<dbReference type="AlphaFoldDB" id="A9M4T4"/>
<gene>
    <name evidence="1" type="ORF">BMSC_0001</name>
</gene>
<sequence>MASLARRALTVSVTLTPDFLTIDNRKMLMTTLQRHANGEGKHKVIVLSAHFQGNTANNLTRHQFADFHADAQRLADDMDSEFNLTGKKADGKRFKLRIKPKF</sequence>
<keyword evidence="1" id="KW-0614">Plasmid</keyword>
<geneLocation type="plasmid" evidence="1">
    <name>p0908</name>
</geneLocation>
<name>A9M4T4_9VIBR</name>
<proteinExistence type="predicted"/>
<protein>
    <submittedName>
        <fullName evidence="1">Uncharacterized protein</fullName>
    </submittedName>
</protein>
<organism evidence="1">
    <name type="scientific">Vibrio sp. 0908</name>
    <dbReference type="NCBI Taxonomy" id="452802"/>
    <lineage>
        <taxon>Bacteria</taxon>
        <taxon>Pseudomonadati</taxon>
        <taxon>Pseudomonadota</taxon>
        <taxon>Gammaproteobacteria</taxon>
        <taxon>Vibrionales</taxon>
        <taxon>Vibrionaceae</taxon>
        <taxon>Vibrio</taxon>
    </lineage>
</organism>
<accession>A9M4T4</accession>
<dbReference type="EMBL" id="CP000756">
    <property type="protein sequence ID" value="ABX77094.1"/>
    <property type="molecule type" value="Genomic_DNA"/>
</dbReference>
<reference evidence="1" key="1">
    <citation type="journal article" date="2007" name="Appl. Environ. Microbiol.">
        <title>Sequence characterization and comparative analysis of three plasmids isolated from environmental Vibrio spp.</title>
        <authorList>
            <person name="Hazen T.H."/>
            <person name="Wu D."/>
            <person name="Eisen J.A."/>
            <person name="Sobecky P.A."/>
        </authorList>
    </citation>
    <scope>NUCLEOTIDE SEQUENCE [LARGE SCALE GENOMIC DNA]</scope>
    <source>
        <strain evidence="1">0908</strain>
        <plasmid evidence="1">p0908</plasmid>
    </source>
</reference>
<evidence type="ECO:0000313" key="1">
    <source>
        <dbReference type="EMBL" id="ABX77094.1"/>
    </source>
</evidence>